<keyword evidence="2" id="KW-1185">Reference proteome</keyword>
<comment type="caution">
    <text evidence="1">The sequence shown here is derived from an EMBL/GenBank/DDBJ whole genome shotgun (WGS) entry which is preliminary data.</text>
</comment>
<name>A0ABR0M3Y5_9PEZI</name>
<accession>A0ABR0M3Y5</accession>
<evidence type="ECO:0000313" key="2">
    <source>
        <dbReference type="Proteomes" id="UP001357485"/>
    </source>
</evidence>
<dbReference type="EMBL" id="JAVRRA010001765">
    <property type="protein sequence ID" value="KAK5279210.1"/>
    <property type="molecule type" value="Genomic_DNA"/>
</dbReference>
<dbReference type="Proteomes" id="UP001357485">
    <property type="component" value="Unassembled WGS sequence"/>
</dbReference>
<feature type="non-terminal residue" evidence="1">
    <location>
        <position position="1"/>
    </location>
</feature>
<reference evidence="1 2" key="1">
    <citation type="submission" date="2023-08" db="EMBL/GenBank/DDBJ databases">
        <title>Black Yeasts Isolated from many extreme environments.</title>
        <authorList>
            <person name="Coleine C."/>
            <person name="Stajich J.E."/>
            <person name="Selbmann L."/>
        </authorList>
    </citation>
    <scope>NUCLEOTIDE SEQUENCE [LARGE SCALE GENOMIC DNA]</scope>
    <source>
        <strain evidence="1 2">CCFEE 536</strain>
    </source>
</reference>
<evidence type="ECO:0000313" key="1">
    <source>
        <dbReference type="EMBL" id="KAK5279210.1"/>
    </source>
</evidence>
<sequence>ALHLGHEQPLHSVQILAHPLHHLAPLLSPRHRRANRRLRVSTGDVAAVRGEVSEAVRQYD</sequence>
<organism evidence="1 2">
    <name type="scientific">Cryomyces antarcticus</name>
    <dbReference type="NCBI Taxonomy" id="329879"/>
    <lineage>
        <taxon>Eukaryota</taxon>
        <taxon>Fungi</taxon>
        <taxon>Dikarya</taxon>
        <taxon>Ascomycota</taxon>
        <taxon>Pezizomycotina</taxon>
        <taxon>Dothideomycetes</taxon>
        <taxon>Dothideomycetes incertae sedis</taxon>
        <taxon>Cryomyces</taxon>
    </lineage>
</organism>
<proteinExistence type="predicted"/>
<feature type="non-terminal residue" evidence="1">
    <location>
        <position position="60"/>
    </location>
</feature>
<gene>
    <name evidence="1" type="ORF">LTR16_007882</name>
</gene>
<protein>
    <submittedName>
        <fullName evidence="1">Uncharacterized protein</fullName>
    </submittedName>
</protein>